<dbReference type="Pfam" id="PF17862">
    <property type="entry name" value="AAA_lid_3"/>
    <property type="match status" value="1"/>
</dbReference>
<dbReference type="AlphaFoldDB" id="A0AAD3DZE0"/>
<comment type="similarity">
    <text evidence="1">Belongs to the AAA ATPase family.</text>
</comment>
<gene>
    <name evidence="5" type="ORF">Agub_g13163</name>
</gene>
<dbReference type="EMBL" id="BMAR01000042">
    <property type="protein sequence ID" value="GFR50875.1"/>
    <property type="molecule type" value="Genomic_DNA"/>
</dbReference>
<dbReference type="Gene3D" id="1.10.8.60">
    <property type="match status" value="1"/>
</dbReference>
<protein>
    <recommendedName>
        <fullName evidence="4">AAA ATPase AAA+ lid domain-containing protein</fullName>
    </recommendedName>
</protein>
<dbReference type="GO" id="GO:0016887">
    <property type="term" value="F:ATP hydrolysis activity"/>
    <property type="evidence" value="ECO:0007669"/>
    <property type="project" value="TreeGrafter"/>
</dbReference>
<dbReference type="FunFam" id="1.10.8.60:FF:000022">
    <property type="entry name" value="Fidgetin like 1"/>
    <property type="match status" value="1"/>
</dbReference>
<organism evidence="5 6">
    <name type="scientific">Astrephomene gubernaculifera</name>
    <dbReference type="NCBI Taxonomy" id="47775"/>
    <lineage>
        <taxon>Eukaryota</taxon>
        <taxon>Viridiplantae</taxon>
        <taxon>Chlorophyta</taxon>
        <taxon>core chlorophytes</taxon>
        <taxon>Chlorophyceae</taxon>
        <taxon>CS clade</taxon>
        <taxon>Chlamydomonadales</taxon>
        <taxon>Astrephomenaceae</taxon>
        <taxon>Astrephomene</taxon>
    </lineage>
</organism>
<dbReference type="GO" id="GO:0005524">
    <property type="term" value="F:ATP binding"/>
    <property type="evidence" value="ECO:0007669"/>
    <property type="project" value="UniProtKB-KW"/>
</dbReference>
<dbReference type="InterPro" id="IPR050304">
    <property type="entry name" value="MT-severing_AAA_ATPase"/>
</dbReference>
<evidence type="ECO:0000256" key="1">
    <source>
        <dbReference type="ARBA" id="ARBA00006914"/>
    </source>
</evidence>
<dbReference type="InterPro" id="IPR027417">
    <property type="entry name" value="P-loop_NTPase"/>
</dbReference>
<evidence type="ECO:0000313" key="6">
    <source>
        <dbReference type="Proteomes" id="UP001054857"/>
    </source>
</evidence>
<comment type="caution">
    <text evidence="5">The sequence shown here is derived from an EMBL/GenBank/DDBJ whole genome shotgun (WGS) entry which is preliminary data.</text>
</comment>
<dbReference type="InterPro" id="IPR041569">
    <property type="entry name" value="AAA_lid_3"/>
</dbReference>
<proteinExistence type="inferred from homology"/>
<evidence type="ECO:0000256" key="3">
    <source>
        <dbReference type="ARBA" id="ARBA00022840"/>
    </source>
</evidence>
<sequence length="107" mass="11966">YIPLPCAAARHQMLLNAFRQGSEVTHALNTTDLSKIVERTSGYSGSDMKNLIQEACQGPVRDLFRTRGNVTNVAASDLRPVNLRDFQLASKAQKRTVSDVEVERYEK</sequence>
<keyword evidence="6" id="KW-1185">Reference proteome</keyword>
<evidence type="ECO:0000313" key="5">
    <source>
        <dbReference type="EMBL" id="GFR50875.1"/>
    </source>
</evidence>
<dbReference type="PANTHER" id="PTHR23074:SF17">
    <property type="entry name" value="FIDGETIN-LIKE PROTEIN 1"/>
    <property type="match status" value="1"/>
</dbReference>
<evidence type="ECO:0000259" key="4">
    <source>
        <dbReference type="Pfam" id="PF17862"/>
    </source>
</evidence>
<feature type="domain" description="AAA ATPase AAA+ lid" evidence="4">
    <location>
        <begin position="32"/>
        <end position="66"/>
    </location>
</feature>
<name>A0AAD3DZE0_9CHLO</name>
<feature type="non-terminal residue" evidence="5">
    <location>
        <position position="1"/>
    </location>
</feature>
<accession>A0AAD3DZE0</accession>
<reference evidence="5 6" key="1">
    <citation type="journal article" date="2021" name="Sci. Rep.">
        <title>Genome sequencing of the multicellular alga Astrephomene provides insights into convergent evolution of germ-soma differentiation.</title>
        <authorList>
            <person name="Yamashita S."/>
            <person name="Yamamoto K."/>
            <person name="Matsuzaki R."/>
            <person name="Suzuki S."/>
            <person name="Yamaguchi H."/>
            <person name="Hirooka S."/>
            <person name="Minakuchi Y."/>
            <person name="Miyagishima S."/>
            <person name="Kawachi M."/>
            <person name="Toyoda A."/>
            <person name="Nozaki H."/>
        </authorList>
    </citation>
    <scope>NUCLEOTIDE SEQUENCE [LARGE SCALE GENOMIC DNA]</scope>
    <source>
        <strain evidence="5 6">NIES-4017</strain>
    </source>
</reference>
<evidence type="ECO:0000256" key="2">
    <source>
        <dbReference type="ARBA" id="ARBA00022741"/>
    </source>
</evidence>
<keyword evidence="2" id="KW-0547">Nucleotide-binding</keyword>
<dbReference type="Proteomes" id="UP001054857">
    <property type="component" value="Unassembled WGS sequence"/>
</dbReference>
<feature type="non-terminal residue" evidence="5">
    <location>
        <position position="107"/>
    </location>
</feature>
<keyword evidence="3" id="KW-0067">ATP-binding</keyword>
<dbReference type="Gene3D" id="3.40.50.300">
    <property type="entry name" value="P-loop containing nucleotide triphosphate hydrolases"/>
    <property type="match status" value="1"/>
</dbReference>
<dbReference type="PANTHER" id="PTHR23074">
    <property type="entry name" value="AAA DOMAIN-CONTAINING"/>
    <property type="match status" value="1"/>
</dbReference>